<dbReference type="EMBL" id="LR824556">
    <property type="protein sequence ID" value="CAH1642080.1"/>
    <property type="molecule type" value="Genomic_DNA"/>
</dbReference>
<keyword evidence="4" id="KW-1185">Reference proteome</keyword>
<protein>
    <recommendedName>
        <fullName evidence="2">PPIase cyclophilin-type domain-containing protein</fullName>
    </recommendedName>
</protein>
<organism evidence="3 4">
    <name type="scientific">Spodoptera littoralis</name>
    <name type="common">Egyptian cotton leafworm</name>
    <dbReference type="NCBI Taxonomy" id="7109"/>
    <lineage>
        <taxon>Eukaryota</taxon>
        <taxon>Metazoa</taxon>
        <taxon>Ecdysozoa</taxon>
        <taxon>Arthropoda</taxon>
        <taxon>Hexapoda</taxon>
        <taxon>Insecta</taxon>
        <taxon>Pterygota</taxon>
        <taxon>Neoptera</taxon>
        <taxon>Endopterygota</taxon>
        <taxon>Lepidoptera</taxon>
        <taxon>Glossata</taxon>
        <taxon>Ditrysia</taxon>
        <taxon>Noctuoidea</taxon>
        <taxon>Noctuidae</taxon>
        <taxon>Amphipyrinae</taxon>
        <taxon>Spodoptera</taxon>
    </lineage>
</organism>
<dbReference type="InterPro" id="IPR029000">
    <property type="entry name" value="Cyclophilin-like_dom_sf"/>
</dbReference>
<name>A0A9P0N6Y9_SPOLI</name>
<dbReference type="GO" id="GO:0005737">
    <property type="term" value="C:cytoplasm"/>
    <property type="evidence" value="ECO:0007669"/>
    <property type="project" value="TreeGrafter"/>
</dbReference>
<dbReference type="GO" id="GO:0003755">
    <property type="term" value="F:peptidyl-prolyl cis-trans isomerase activity"/>
    <property type="evidence" value="ECO:0007669"/>
    <property type="project" value="InterPro"/>
</dbReference>
<reference evidence="3" key="1">
    <citation type="submission" date="2022-02" db="EMBL/GenBank/DDBJ databases">
        <authorList>
            <person name="King R."/>
        </authorList>
    </citation>
    <scope>NUCLEOTIDE SEQUENCE</scope>
</reference>
<dbReference type="AlphaFoldDB" id="A0A9P0N6Y9"/>
<proteinExistence type="predicted"/>
<dbReference type="PANTHER" id="PTHR11071">
    <property type="entry name" value="PEPTIDYL-PROLYL CIS-TRANS ISOMERASE"/>
    <property type="match status" value="1"/>
</dbReference>
<evidence type="ECO:0000313" key="3">
    <source>
        <dbReference type="EMBL" id="CAH1642080.1"/>
    </source>
</evidence>
<evidence type="ECO:0000259" key="2">
    <source>
        <dbReference type="PROSITE" id="PS50072"/>
    </source>
</evidence>
<dbReference type="PROSITE" id="PS50072">
    <property type="entry name" value="CSA_PPIASE_2"/>
    <property type="match status" value="1"/>
</dbReference>
<dbReference type="Pfam" id="PF00160">
    <property type="entry name" value="Pro_isomerase"/>
    <property type="match status" value="1"/>
</dbReference>
<evidence type="ECO:0000313" key="4">
    <source>
        <dbReference type="Proteomes" id="UP001153321"/>
    </source>
</evidence>
<dbReference type="Proteomes" id="UP001153321">
    <property type="component" value="Chromosome 25"/>
</dbReference>
<feature type="region of interest" description="Disordered" evidence="1">
    <location>
        <begin position="13"/>
        <end position="32"/>
    </location>
</feature>
<dbReference type="SUPFAM" id="SSF50891">
    <property type="entry name" value="Cyclophilin-like"/>
    <property type="match status" value="1"/>
</dbReference>
<feature type="domain" description="PPIase cyclophilin-type" evidence="2">
    <location>
        <begin position="204"/>
        <end position="354"/>
    </location>
</feature>
<accession>A0A9P0N6Y9</accession>
<dbReference type="Gene3D" id="2.40.100.10">
    <property type="entry name" value="Cyclophilin-like"/>
    <property type="match status" value="1"/>
</dbReference>
<dbReference type="GO" id="GO:0016018">
    <property type="term" value="F:cyclosporin A binding"/>
    <property type="evidence" value="ECO:0007669"/>
    <property type="project" value="TreeGrafter"/>
</dbReference>
<dbReference type="PANTHER" id="PTHR11071:SF561">
    <property type="entry name" value="PEPTIDYL-PROLYL CIS-TRANS ISOMERASE D-RELATED"/>
    <property type="match status" value="1"/>
</dbReference>
<dbReference type="InterPro" id="IPR002130">
    <property type="entry name" value="Cyclophilin-type_PPIase_dom"/>
</dbReference>
<dbReference type="GO" id="GO:0006457">
    <property type="term" value="P:protein folding"/>
    <property type="evidence" value="ECO:0007669"/>
    <property type="project" value="TreeGrafter"/>
</dbReference>
<evidence type="ECO:0000256" key="1">
    <source>
        <dbReference type="SAM" id="MobiDB-lite"/>
    </source>
</evidence>
<sequence length="381" mass="43998">MKLIDAILKANTKKRGKCTSPPPETSTSDMGIKPVKKKIPHKYAFVKARVDTSPPRYNAVAKLRNLQNWRRRLDRLRLENLYLMMLIKKTYFMGGRVDSHWDYEPLRPMQYYQHRVDFLKRTRRENLILYERILTSDARVETTAELNRAWVRNRRKIVEQALGTFVLFPPIPCEEIEDLAFVAPPNVKRPRVYIKLGIKEGAVIGELCLELFTDTCPKTCHLFLELLDGDTLGHGYVNTCFYRKVPKLYWSGGDVIYNNGFGCYAQRGRVIPIGAENYHFPHSMAGLLSMRVTMDDEMCGIFNITFKPLPQLDLRNVVFGRVVRPSTTYTIMSQMGNALSSRPIIELLSSRRKEAGRWIFGQPNTRLASRSSSFLRKLLLS</sequence>
<gene>
    <name evidence="3" type="ORF">SPLIT_LOCUS7436</name>
</gene>